<name>A0A166TEL6_9AGAM</name>
<dbReference type="STRING" id="436010.A0A166TEL6"/>
<feature type="compositionally biased region" description="Pro residues" evidence="1">
    <location>
        <begin position="88"/>
        <end position="97"/>
    </location>
</feature>
<proteinExistence type="predicted"/>
<feature type="compositionally biased region" description="Low complexity" evidence="1">
    <location>
        <begin position="386"/>
        <end position="395"/>
    </location>
</feature>
<protein>
    <submittedName>
        <fullName evidence="2">Uncharacterized protein</fullName>
    </submittedName>
</protein>
<accession>A0A166TEL6</accession>
<evidence type="ECO:0000313" key="3">
    <source>
        <dbReference type="Proteomes" id="UP000076532"/>
    </source>
</evidence>
<feature type="compositionally biased region" description="Basic residues" evidence="1">
    <location>
        <begin position="331"/>
        <end position="351"/>
    </location>
</feature>
<feature type="compositionally biased region" description="Pro residues" evidence="1">
    <location>
        <begin position="352"/>
        <end position="365"/>
    </location>
</feature>
<feature type="region of interest" description="Disordered" evidence="1">
    <location>
        <begin position="153"/>
        <end position="203"/>
    </location>
</feature>
<sequence length="430" mass="46679">MHIPRPRLFPRFGSGDGIWRIAQPQDCSGGRGYGRVYITPATRYTTTHCRPTQRWPCSTRPSSHPDCFPAPTTTTSTKTSAPAAARCPPTPPPPPSPTSTSEYYSGMQPRRDPTQLRSFLSLDLAESHAASAYSYPLSPSLLLAPPPPPVLSLRRSRDSLRSIPSPKPVPSASLPAIPHAHHTHTRSAPTSPMHAPPQLPPIAPSARLSLASFRLPWHTSKSPVSAAPASKRASIPATIARTISIASTTRRARRADALASLEGRARPKTAPSTSTRAPHRMEAHTRSSRNFMDMSDEEDGWGAADPAPLPLPSPPVLHLRSSPPPPSPPARPRRRTHTPPNRRRIRARPSPRPRSTSPPRPPPRIPTAIRTRTSRPSRTRSRSRSRSGAARSASRSPRRSRPLSTSRTTTRAGAGTGGTLCRSRARDNND</sequence>
<feature type="compositionally biased region" description="Low complexity" evidence="1">
    <location>
        <begin position="402"/>
        <end position="413"/>
    </location>
</feature>
<gene>
    <name evidence="2" type="ORF">FIBSPDRAFT_110878</name>
</gene>
<dbReference type="PRINTS" id="PR01217">
    <property type="entry name" value="PRICHEXTENSN"/>
</dbReference>
<feature type="compositionally biased region" description="Polar residues" evidence="1">
    <location>
        <begin position="51"/>
        <end position="62"/>
    </location>
</feature>
<dbReference type="AlphaFoldDB" id="A0A166TEL6"/>
<keyword evidence="3" id="KW-1185">Reference proteome</keyword>
<feature type="compositionally biased region" description="Basic residues" evidence="1">
    <location>
        <begin position="372"/>
        <end position="385"/>
    </location>
</feature>
<dbReference type="EMBL" id="KV417493">
    <property type="protein sequence ID" value="KZP30537.1"/>
    <property type="molecule type" value="Genomic_DNA"/>
</dbReference>
<evidence type="ECO:0000256" key="1">
    <source>
        <dbReference type="SAM" id="MobiDB-lite"/>
    </source>
</evidence>
<feature type="compositionally biased region" description="Pro residues" evidence="1">
    <location>
        <begin position="194"/>
        <end position="203"/>
    </location>
</feature>
<dbReference type="OrthoDB" id="3260393at2759"/>
<reference evidence="2 3" key="1">
    <citation type="journal article" date="2016" name="Mol. Biol. Evol.">
        <title>Comparative Genomics of Early-Diverging Mushroom-Forming Fungi Provides Insights into the Origins of Lignocellulose Decay Capabilities.</title>
        <authorList>
            <person name="Nagy L.G."/>
            <person name="Riley R."/>
            <person name="Tritt A."/>
            <person name="Adam C."/>
            <person name="Daum C."/>
            <person name="Floudas D."/>
            <person name="Sun H."/>
            <person name="Yadav J.S."/>
            <person name="Pangilinan J."/>
            <person name="Larsson K.H."/>
            <person name="Matsuura K."/>
            <person name="Barry K."/>
            <person name="Labutti K."/>
            <person name="Kuo R."/>
            <person name="Ohm R.A."/>
            <person name="Bhattacharya S.S."/>
            <person name="Shirouzu T."/>
            <person name="Yoshinaga Y."/>
            <person name="Martin F.M."/>
            <person name="Grigoriev I.V."/>
            <person name="Hibbett D.S."/>
        </authorList>
    </citation>
    <scope>NUCLEOTIDE SEQUENCE [LARGE SCALE GENOMIC DNA]</scope>
    <source>
        <strain evidence="2 3">CBS 109695</strain>
    </source>
</reference>
<feature type="compositionally biased region" description="Low complexity" evidence="1">
    <location>
        <begin position="69"/>
        <end position="87"/>
    </location>
</feature>
<feature type="region of interest" description="Disordered" evidence="1">
    <location>
        <begin position="248"/>
        <end position="430"/>
    </location>
</feature>
<dbReference type="Proteomes" id="UP000076532">
    <property type="component" value="Unassembled WGS sequence"/>
</dbReference>
<organism evidence="2 3">
    <name type="scientific">Athelia psychrophila</name>
    <dbReference type="NCBI Taxonomy" id="1759441"/>
    <lineage>
        <taxon>Eukaryota</taxon>
        <taxon>Fungi</taxon>
        <taxon>Dikarya</taxon>
        <taxon>Basidiomycota</taxon>
        <taxon>Agaricomycotina</taxon>
        <taxon>Agaricomycetes</taxon>
        <taxon>Agaricomycetidae</taxon>
        <taxon>Atheliales</taxon>
        <taxon>Atheliaceae</taxon>
        <taxon>Athelia</taxon>
    </lineage>
</organism>
<feature type="region of interest" description="Disordered" evidence="1">
    <location>
        <begin position="51"/>
        <end position="112"/>
    </location>
</feature>
<evidence type="ECO:0000313" key="2">
    <source>
        <dbReference type="EMBL" id="KZP30537.1"/>
    </source>
</evidence>